<keyword evidence="4" id="KW-0464">Manganese</keyword>
<evidence type="ECO:0000256" key="1">
    <source>
        <dbReference type="ARBA" id="ARBA00001936"/>
    </source>
</evidence>
<proteinExistence type="predicted"/>
<dbReference type="InterPro" id="IPR004097">
    <property type="entry name" value="DHHA2"/>
</dbReference>
<dbReference type="InterPro" id="IPR038763">
    <property type="entry name" value="DHH_sf"/>
</dbReference>
<dbReference type="OrthoDB" id="374045at2759"/>
<sequence length="417" mass="46651">MMSYNDSVDMKQLAFLTRKHISFNTSVMSRNLDTFLLEAASHLRAMPPSSEPAKHIVVAVGNESADLDSIISSLAFSFLSHTITPNPTPTVHLPLTNIPRADLQLRPEVVHVLTSNSLSPNNLLFTEGLPHLTPHHTSLVLLDHNRLTAPFAEPAWSSHIMGILDHHVDEELYTTQNLHFRVIKPVGSATSLVLHHFLPAWKTFLTPSPITPSAWSSVLARLMLAPILVDTVNLRSEHGRTTALDVSAAEFLISQVRTTDTAFSPDAYYTSIQKARTQVSHLSTTDLLRKDYKEWTTSNKFRVGISSVSWSIAAWAEREGGVSRLVNGVREFAKERELDLAVVMTGFDKERGFERELVVVVMEERLRQVVVEELEGEGGKMLEVRALEGGEGVYRQGNIRMSRKQVWPLVKGWVERV</sequence>
<dbReference type="GO" id="GO:0004309">
    <property type="term" value="F:exopolyphosphatase activity"/>
    <property type="evidence" value="ECO:0007669"/>
    <property type="project" value="TreeGrafter"/>
</dbReference>
<dbReference type="Proteomes" id="UP000268093">
    <property type="component" value="Unassembled WGS sequence"/>
</dbReference>
<dbReference type="PANTHER" id="PTHR12112">
    <property type="entry name" value="BNIP - RELATED"/>
    <property type="match status" value="1"/>
</dbReference>
<comment type="cofactor">
    <cofactor evidence="1">
        <name>Mn(2+)</name>
        <dbReference type="ChEBI" id="CHEBI:29035"/>
    </cofactor>
</comment>
<evidence type="ECO:0000256" key="2">
    <source>
        <dbReference type="ARBA" id="ARBA00022723"/>
    </source>
</evidence>
<name>A0A433D3L2_9FUNG</name>
<dbReference type="AlphaFoldDB" id="A0A433D3L2"/>
<keyword evidence="3" id="KW-0378">Hydrolase</keyword>
<keyword evidence="7" id="KW-1185">Reference proteome</keyword>
<dbReference type="GO" id="GO:0046872">
    <property type="term" value="F:metal ion binding"/>
    <property type="evidence" value="ECO:0007669"/>
    <property type="project" value="UniProtKB-KW"/>
</dbReference>
<dbReference type="Pfam" id="PF01368">
    <property type="entry name" value="DHH"/>
    <property type="match status" value="1"/>
</dbReference>
<keyword evidence="2" id="KW-0479">Metal-binding</keyword>
<feature type="domain" description="DHHA2" evidence="5">
    <location>
        <begin position="269"/>
        <end position="414"/>
    </location>
</feature>
<dbReference type="Gene3D" id="3.10.310.20">
    <property type="entry name" value="DHHA2 domain"/>
    <property type="match status" value="1"/>
</dbReference>
<comment type="caution">
    <text evidence="6">The sequence shown here is derived from an EMBL/GenBank/DDBJ whole genome shotgun (WGS) entry which is preliminary data.</text>
</comment>
<dbReference type="GO" id="GO:0005737">
    <property type="term" value="C:cytoplasm"/>
    <property type="evidence" value="ECO:0007669"/>
    <property type="project" value="InterPro"/>
</dbReference>
<protein>
    <recommendedName>
        <fullName evidence="5">DHHA2 domain-containing protein</fullName>
    </recommendedName>
</protein>
<dbReference type="Pfam" id="PF02833">
    <property type="entry name" value="DHHA2"/>
    <property type="match status" value="1"/>
</dbReference>
<organism evidence="6 7">
    <name type="scientific">Jimgerdemannia flammicorona</name>
    <dbReference type="NCBI Taxonomy" id="994334"/>
    <lineage>
        <taxon>Eukaryota</taxon>
        <taxon>Fungi</taxon>
        <taxon>Fungi incertae sedis</taxon>
        <taxon>Mucoromycota</taxon>
        <taxon>Mucoromycotina</taxon>
        <taxon>Endogonomycetes</taxon>
        <taxon>Endogonales</taxon>
        <taxon>Endogonaceae</taxon>
        <taxon>Jimgerdemannia</taxon>
    </lineage>
</organism>
<dbReference type="InterPro" id="IPR001667">
    <property type="entry name" value="DDH_dom"/>
</dbReference>
<dbReference type="PANTHER" id="PTHR12112:SF39">
    <property type="entry name" value="EG:152A3.5 PROTEIN (FBGN0003116_PN PROTEIN)"/>
    <property type="match status" value="1"/>
</dbReference>
<dbReference type="SMART" id="SM01131">
    <property type="entry name" value="DHHA2"/>
    <property type="match status" value="1"/>
</dbReference>
<dbReference type="Gene3D" id="3.90.1640.10">
    <property type="entry name" value="inorganic pyrophosphatase (n-terminal core)"/>
    <property type="match status" value="1"/>
</dbReference>
<accession>A0A433D3L2</accession>
<evidence type="ECO:0000313" key="7">
    <source>
        <dbReference type="Proteomes" id="UP000268093"/>
    </source>
</evidence>
<dbReference type="EMBL" id="RBNI01007395">
    <property type="protein sequence ID" value="RUP45373.1"/>
    <property type="molecule type" value="Genomic_DNA"/>
</dbReference>
<dbReference type="InterPro" id="IPR038222">
    <property type="entry name" value="DHHA2_dom_sf"/>
</dbReference>
<evidence type="ECO:0000256" key="3">
    <source>
        <dbReference type="ARBA" id="ARBA00022801"/>
    </source>
</evidence>
<evidence type="ECO:0000313" key="6">
    <source>
        <dbReference type="EMBL" id="RUP45373.1"/>
    </source>
</evidence>
<dbReference type="SUPFAM" id="SSF64182">
    <property type="entry name" value="DHH phosphoesterases"/>
    <property type="match status" value="1"/>
</dbReference>
<evidence type="ECO:0000256" key="4">
    <source>
        <dbReference type="ARBA" id="ARBA00023211"/>
    </source>
</evidence>
<evidence type="ECO:0000259" key="5">
    <source>
        <dbReference type="SMART" id="SM01131"/>
    </source>
</evidence>
<gene>
    <name evidence="6" type="ORF">BC936DRAFT_148261</name>
</gene>
<reference evidence="6 7" key="1">
    <citation type="journal article" date="2018" name="New Phytol.">
        <title>Phylogenomics of Endogonaceae and evolution of mycorrhizas within Mucoromycota.</title>
        <authorList>
            <person name="Chang Y."/>
            <person name="Desiro A."/>
            <person name="Na H."/>
            <person name="Sandor L."/>
            <person name="Lipzen A."/>
            <person name="Clum A."/>
            <person name="Barry K."/>
            <person name="Grigoriev I.V."/>
            <person name="Martin F.M."/>
            <person name="Stajich J.E."/>
            <person name="Smith M.E."/>
            <person name="Bonito G."/>
            <person name="Spatafora J.W."/>
        </authorList>
    </citation>
    <scope>NUCLEOTIDE SEQUENCE [LARGE SCALE GENOMIC DNA]</scope>
    <source>
        <strain evidence="6 7">GMNB39</strain>
    </source>
</reference>